<feature type="compositionally biased region" description="Basic residues" evidence="1">
    <location>
        <begin position="82"/>
        <end position="94"/>
    </location>
</feature>
<sequence length="152" mass="16248">GAPRRVLGHRGCAREARLEGPGGGRAWLRRLLGGRVEGRPHALGPAGPDAPARAPVAAGAGRRSLPGARVRLGLRRAAPGRGRPRGGRPGHQQHRLPAGRPALPRRGGGLRRLLHGGRRHLRLHLRLHLLPFFCALPPSLRGSWGARTSELL</sequence>
<feature type="region of interest" description="Disordered" evidence="1">
    <location>
        <begin position="40"/>
        <end position="108"/>
    </location>
</feature>
<dbReference type="Proteomes" id="UP001189429">
    <property type="component" value="Unassembled WGS sequence"/>
</dbReference>
<evidence type="ECO:0000313" key="2">
    <source>
        <dbReference type="EMBL" id="CAK0789092.1"/>
    </source>
</evidence>
<name>A0ABN9PCI9_9DINO</name>
<evidence type="ECO:0000256" key="1">
    <source>
        <dbReference type="SAM" id="MobiDB-lite"/>
    </source>
</evidence>
<feature type="compositionally biased region" description="Low complexity" evidence="1">
    <location>
        <begin position="95"/>
        <end position="105"/>
    </location>
</feature>
<organism evidence="2 3">
    <name type="scientific">Prorocentrum cordatum</name>
    <dbReference type="NCBI Taxonomy" id="2364126"/>
    <lineage>
        <taxon>Eukaryota</taxon>
        <taxon>Sar</taxon>
        <taxon>Alveolata</taxon>
        <taxon>Dinophyceae</taxon>
        <taxon>Prorocentrales</taxon>
        <taxon>Prorocentraceae</taxon>
        <taxon>Prorocentrum</taxon>
    </lineage>
</organism>
<comment type="caution">
    <text evidence="2">The sequence shown here is derived from an EMBL/GenBank/DDBJ whole genome shotgun (WGS) entry which is preliminary data.</text>
</comment>
<keyword evidence="3" id="KW-1185">Reference proteome</keyword>
<protein>
    <submittedName>
        <fullName evidence="2">Uncharacterized protein</fullName>
    </submittedName>
</protein>
<feature type="non-terminal residue" evidence="2">
    <location>
        <position position="1"/>
    </location>
</feature>
<feature type="compositionally biased region" description="Low complexity" evidence="1">
    <location>
        <begin position="42"/>
        <end position="81"/>
    </location>
</feature>
<dbReference type="EMBL" id="CAUYUJ010000170">
    <property type="protein sequence ID" value="CAK0789092.1"/>
    <property type="molecule type" value="Genomic_DNA"/>
</dbReference>
<evidence type="ECO:0000313" key="3">
    <source>
        <dbReference type="Proteomes" id="UP001189429"/>
    </source>
</evidence>
<reference evidence="2" key="1">
    <citation type="submission" date="2023-10" db="EMBL/GenBank/DDBJ databases">
        <authorList>
            <person name="Chen Y."/>
            <person name="Shah S."/>
            <person name="Dougan E. K."/>
            <person name="Thang M."/>
            <person name="Chan C."/>
        </authorList>
    </citation>
    <scope>NUCLEOTIDE SEQUENCE [LARGE SCALE GENOMIC DNA]</scope>
</reference>
<proteinExistence type="predicted"/>
<accession>A0ABN9PCI9</accession>
<gene>
    <name evidence="2" type="ORF">PCOR1329_LOCUS761</name>
</gene>
<feature type="non-terminal residue" evidence="2">
    <location>
        <position position="152"/>
    </location>
</feature>